<dbReference type="Gene3D" id="3.30.450.40">
    <property type="match status" value="1"/>
</dbReference>
<evidence type="ECO:0000256" key="2">
    <source>
        <dbReference type="ARBA" id="ARBA00023125"/>
    </source>
</evidence>
<dbReference type="GO" id="GO:0006355">
    <property type="term" value="P:regulation of DNA-templated transcription"/>
    <property type="evidence" value="ECO:0007669"/>
    <property type="project" value="InterPro"/>
</dbReference>
<evidence type="ECO:0000256" key="3">
    <source>
        <dbReference type="ARBA" id="ARBA00023163"/>
    </source>
</evidence>
<dbReference type="SMART" id="SM00421">
    <property type="entry name" value="HTH_LUXR"/>
    <property type="match status" value="1"/>
</dbReference>
<protein>
    <submittedName>
        <fullName evidence="5">Helix-turn-helix transcriptional regulator</fullName>
    </submittedName>
</protein>
<dbReference type="EMBL" id="DSMU01000046">
    <property type="protein sequence ID" value="HEL65194.1"/>
    <property type="molecule type" value="Genomic_DNA"/>
</dbReference>
<dbReference type="PROSITE" id="PS50043">
    <property type="entry name" value="HTH_LUXR_2"/>
    <property type="match status" value="1"/>
</dbReference>
<dbReference type="Gene3D" id="1.10.10.10">
    <property type="entry name" value="Winged helix-like DNA-binding domain superfamily/Winged helix DNA-binding domain"/>
    <property type="match status" value="1"/>
</dbReference>
<dbReference type="InterPro" id="IPR036388">
    <property type="entry name" value="WH-like_DNA-bd_sf"/>
</dbReference>
<keyword evidence="3" id="KW-0804">Transcription</keyword>
<proteinExistence type="predicted"/>
<dbReference type="CDD" id="cd06170">
    <property type="entry name" value="LuxR_C_like"/>
    <property type="match status" value="1"/>
</dbReference>
<dbReference type="GO" id="GO:0003677">
    <property type="term" value="F:DNA binding"/>
    <property type="evidence" value="ECO:0007669"/>
    <property type="project" value="UniProtKB-KW"/>
</dbReference>
<comment type="caution">
    <text evidence="5">The sequence shown here is derived from an EMBL/GenBank/DDBJ whole genome shotgun (WGS) entry which is preliminary data.</text>
</comment>
<evidence type="ECO:0000256" key="1">
    <source>
        <dbReference type="ARBA" id="ARBA00023015"/>
    </source>
</evidence>
<dbReference type="InterPro" id="IPR016032">
    <property type="entry name" value="Sig_transdc_resp-reg_C-effctor"/>
</dbReference>
<dbReference type="InterPro" id="IPR029016">
    <property type="entry name" value="GAF-like_dom_sf"/>
</dbReference>
<dbReference type="Pfam" id="PF00196">
    <property type="entry name" value="GerE"/>
    <property type="match status" value="1"/>
</dbReference>
<dbReference type="SUPFAM" id="SSF46894">
    <property type="entry name" value="C-terminal effector domain of the bipartite response regulators"/>
    <property type="match status" value="1"/>
</dbReference>
<sequence>MSKNNKRGEHVSIFPKSEPEEKYYHLYFCSTAELEASYERCRALGVPAELEEPRITLEKAALNRRLLLNRPLVSVTEQIIIPFYYLGVEVFPGHYQPPLFYILCDSELVALKVFASPYHLAVAKKTWVKPGIVLTEESCGTNALALAREHDRLVATRGEQHFCQMFRDWWCVASPVKDVDGFTVGYLNISLSVKLLGDTVLLLRTHLDRIKEDLLFVLDPDRAWARRAASGIGLVLKAQRELSPREREVFSLLIHSDRTSREIAEELQLKVSTVKTYRRRIYQKLGVKNMAELRAWYQRR</sequence>
<dbReference type="AlphaFoldDB" id="A0A7C2I0U0"/>
<organism evidence="5">
    <name type="scientific">Ammonifex degensii</name>
    <dbReference type="NCBI Taxonomy" id="42838"/>
    <lineage>
        <taxon>Bacteria</taxon>
        <taxon>Bacillati</taxon>
        <taxon>Bacillota</taxon>
        <taxon>Clostridia</taxon>
        <taxon>Thermoanaerobacterales</taxon>
        <taxon>Thermoanaerobacteraceae</taxon>
        <taxon>Ammonifex</taxon>
    </lineage>
</organism>
<dbReference type="PANTHER" id="PTHR44688:SF16">
    <property type="entry name" value="DNA-BINDING TRANSCRIPTIONAL ACTIVATOR DEVR_DOSR"/>
    <property type="match status" value="1"/>
</dbReference>
<keyword evidence="2" id="KW-0238">DNA-binding</keyword>
<name>A0A7C2I0U0_9THEO</name>
<feature type="domain" description="HTH luxR-type" evidence="4">
    <location>
        <begin position="235"/>
        <end position="300"/>
    </location>
</feature>
<keyword evidence="1" id="KW-0805">Transcription regulation</keyword>
<dbReference type="PROSITE" id="PS00622">
    <property type="entry name" value="HTH_LUXR_1"/>
    <property type="match status" value="1"/>
</dbReference>
<evidence type="ECO:0000259" key="4">
    <source>
        <dbReference type="PROSITE" id="PS50043"/>
    </source>
</evidence>
<gene>
    <name evidence="5" type="ORF">ENQ34_00720</name>
</gene>
<reference evidence="5" key="1">
    <citation type="journal article" date="2020" name="mSystems">
        <title>Genome- and Community-Level Interaction Insights into Carbon Utilization and Element Cycling Functions of Hydrothermarchaeota in Hydrothermal Sediment.</title>
        <authorList>
            <person name="Zhou Z."/>
            <person name="Liu Y."/>
            <person name="Xu W."/>
            <person name="Pan J."/>
            <person name="Luo Z.H."/>
            <person name="Li M."/>
        </authorList>
    </citation>
    <scope>NUCLEOTIDE SEQUENCE [LARGE SCALE GENOMIC DNA]</scope>
    <source>
        <strain evidence="5">SpSt-300</strain>
    </source>
</reference>
<evidence type="ECO:0000313" key="5">
    <source>
        <dbReference type="EMBL" id="HEL65194.1"/>
    </source>
</evidence>
<accession>A0A7C2I0U0</accession>
<dbReference type="PANTHER" id="PTHR44688">
    <property type="entry name" value="DNA-BINDING TRANSCRIPTIONAL ACTIVATOR DEVR_DOSR"/>
    <property type="match status" value="1"/>
</dbReference>
<dbReference type="InterPro" id="IPR000792">
    <property type="entry name" value="Tscrpt_reg_LuxR_C"/>
</dbReference>